<keyword evidence="5" id="KW-0560">Oxidoreductase</keyword>
<reference evidence="8" key="2">
    <citation type="submission" date="2021-04" db="EMBL/GenBank/DDBJ databases">
        <authorList>
            <person name="Gilroy R."/>
        </authorList>
    </citation>
    <scope>NUCLEOTIDE SEQUENCE</scope>
    <source>
        <strain evidence="8">CHK195-6426</strain>
    </source>
</reference>
<evidence type="ECO:0000256" key="5">
    <source>
        <dbReference type="ARBA" id="ARBA00023002"/>
    </source>
</evidence>
<evidence type="ECO:0000256" key="4">
    <source>
        <dbReference type="ARBA" id="ARBA00022833"/>
    </source>
</evidence>
<proteinExistence type="inferred from homology"/>
<keyword evidence="4" id="KW-0862">Zinc</keyword>
<keyword evidence="3" id="KW-0479">Metal-binding</keyword>
<dbReference type="CDD" id="cd08242">
    <property type="entry name" value="MDR_like"/>
    <property type="match status" value="1"/>
</dbReference>
<comment type="similarity">
    <text evidence="2">Belongs to the zinc-containing alcohol dehydrogenase family.</text>
</comment>
<dbReference type="GO" id="GO:0016491">
    <property type="term" value="F:oxidoreductase activity"/>
    <property type="evidence" value="ECO:0007669"/>
    <property type="project" value="UniProtKB-KW"/>
</dbReference>
<accession>A0A9D1R5Z0</accession>
<dbReference type="SUPFAM" id="SSF50129">
    <property type="entry name" value="GroES-like"/>
    <property type="match status" value="1"/>
</dbReference>
<feature type="domain" description="Alcohol dehydrogenase-like N-terminal" evidence="7">
    <location>
        <begin position="24"/>
        <end position="127"/>
    </location>
</feature>
<dbReference type="Gene3D" id="3.90.180.10">
    <property type="entry name" value="Medium-chain alcohol dehydrogenases, catalytic domain"/>
    <property type="match status" value="1"/>
</dbReference>
<dbReference type="EMBL" id="DXGH01000049">
    <property type="protein sequence ID" value="HIW81595.1"/>
    <property type="molecule type" value="Genomic_DNA"/>
</dbReference>
<dbReference type="Pfam" id="PF00107">
    <property type="entry name" value="ADH_zinc_N"/>
    <property type="match status" value="1"/>
</dbReference>
<sequence>MRGIYFDGKEAAYREDLPMPVPESGESLVRILMAAVCNTDKEILKGYRPDFQGIMGHEFVGVVESSPDPKLAGKRVVGELNASCGHCIYCRTGRPTHCSSRRVLGMHQKDGCFGEYMTIDTKLLHVVSDGLATKAAIYTEPLAAAFEIMTQVTLTPEKNVAILGDGRLSYCVAQAMNAVGKEVVVIGKHPEKLKLFEPFAQVSTNWEKEGYEIVVEATGSPSGIRQALEMVRKKGTIVLKSTYAGETTLPMSLIAVNEISIVGSRCGPFAPALEALASGKAVFPDITLFELAQYKEAFAYEGFKAGFLITKPLTRQNERKDDK</sequence>
<dbReference type="InterPro" id="IPR011032">
    <property type="entry name" value="GroES-like_sf"/>
</dbReference>
<dbReference type="Proteomes" id="UP000824265">
    <property type="component" value="Unassembled WGS sequence"/>
</dbReference>
<evidence type="ECO:0000259" key="7">
    <source>
        <dbReference type="Pfam" id="PF08240"/>
    </source>
</evidence>
<reference evidence="8" key="1">
    <citation type="journal article" date="2021" name="PeerJ">
        <title>Extensive microbial diversity within the chicken gut microbiome revealed by metagenomics and culture.</title>
        <authorList>
            <person name="Gilroy R."/>
            <person name="Ravi A."/>
            <person name="Getino M."/>
            <person name="Pursley I."/>
            <person name="Horton D.L."/>
            <person name="Alikhan N.F."/>
            <person name="Baker D."/>
            <person name="Gharbi K."/>
            <person name="Hall N."/>
            <person name="Watson M."/>
            <person name="Adriaenssens E.M."/>
            <person name="Foster-Nyarko E."/>
            <person name="Jarju S."/>
            <person name="Secka A."/>
            <person name="Antonio M."/>
            <person name="Oren A."/>
            <person name="Chaudhuri R.R."/>
            <person name="La Ragione R."/>
            <person name="Hildebrand F."/>
            <person name="Pallen M.J."/>
        </authorList>
    </citation>
    <scope>NUCLEOTIDE SEQUENCE</scope>
    <source>
        <strain evidence="8">CHK195-6426</strain>
    </source>
</reference>
<evidence type="ECO:0000313" key="9">
    <source>
        <dbReference type="Proteomes" id="UP000824265"/>
    </source>
</evidence>
<dbReference type="PANTHER" id="PTHR43350">
    <property type="entry name" value="NAD-DEPENDENT ALCOHOL DEHYDROGENASE"/>
    <property type="match status" value="1"/>
</dbReference>
<gene>
    <name evidence="8" type="ORF">H9742_08780</name>
</gene>
<dbReference type="PANTHER" id="PTHR43350:SF2">
    <property type="entry name" value="GROES-LIKE ZINC-BINDING ALCOHOL DEHYDROGENASE FAMILY PROTEIN"/>
    <property type="match status" value="1"/>
</dbReference>
<evidence type="ECO:0000256" key="1">
    <source>
        <dbReference type="ARBA" id="ARBA00001947"/>
    </source>
</evidence>
<organism evidence="8 9">
    <name type="scientific">Candidatus Acetatifactor stercoripullorum</name>
    <dbReference type="NCBI Taxonomy" id="2838414"/>
    <lineage>
        <taxon>Bacteria</taxon>
        <taxon>Bacillati</taxon>
        <taxon>Bacillota</taxon>
        <taxon>Clostridia</taxon>
        <taxon>Lachnospirales</taxon>
        <taxon>Lachnospiraceae</taxon>
        <taxon>Acetatifactor</taxon>
    </lineage>
</organism>
<dbReference type="InterPro" id="IPR013154">
    <property type="entry name" value="ADH-like_N"/>
</dbReference>
<evidence type="ECO:0000256" key="3">
    <source>
        <dbReference type="ARBA" id="ARBA00022723"/>
    </source>
</evidence>
<dbReference type="Gene3D" id="3.40.50.720">
    <property type="entry name" value="NAD(P)-binding Rossmann-like Domain"/>
    <property type="match status" value="1"/>
</dbReference>
<dbReference type="InterPro" id="IPR013149">
    <property type="entry name" value="ADH-like_C"/>
</dbReference>
<evidence type="ECO:0000259" key="6">
    <source>
        <dbReference type="Pfam" id="PF00107"/>
    </source>
</evidence>
<name>A0A9D1R5Z0_9FIRM</name>
<comment type="caution">
    <text evidence="8">The sequence shown here is derived from an EMBL/GenBank/DDBJ whole genome shotgun (WGS) entry which is preliminary data.</text>
</comment>
<dbReference type="Pfam" id="PF08240">
    <property type="entry name" value="ADH_N"/>
    <property type="match status" value="1"/>
</dbReference>
<feature type="domain" description="Alcohol dehydrogenase-like C-terminal" evidence="6">
    <location>
        <begin position="171"/>
        <end position="268"/>
    </location>
</feature>
<dbReference type="AlphaFoldDB" id="A0A9D1R5Z0"/>
<protein>
    <submittedName>
        <fullName evidence="8">Alcohol dehydrogenase catalytic domain-containing protein</fullName>
    </submittedName>
</protein>
<dbReference type="SUPFAM" id="SSF51735">
    <property type="entry name" value="NAD(P)-binding Rossmann-fold domains"/>
    <property type="match status" value="1"/>
</dbReference>
<evidence type="ECO:0000313" key="8">
    <source>
        <dbReference type="EMBL" id="HIW81595.1"/>
    </source>
</evidence>
<dbReference type="InterPro" id="IPR036291">
    <property type="entry name" value="NAD(P)-bd_dom_sf"/>
</dbReference>
<dbReference type="GO" id="GO:0046872">
    <property type="term" value="F:metal ion binding"/>
    <property type="evidence" value="ECO:0007669"/>
    <property type="project" value="UniProtKB-KW"/>
</dbReference>
<evidence type="ECO:0000256" key="2">
    <source>
        <dbReference type="ARBA" id="ARBA00008072"/>
    </source>
</evidence>
<comment type="cofactor">
    <cofactor evidence="1">
        <name>Zn(2+)</name>
        <dbReference type="ChEBI" id="CHEBI:29105"/>
    </cofactor>
</comment>